<dbReference type="Proteomes" id="UP000287519">
    <property type="component" value="Unassembled WGS sequence"/>
</dbReference>
<sequence length="42" mass="4662">MVVVQGIPPVRLPHPMRQPLENVEYASKPPPIGGDTATARRW</sequence>
<keyword evidence="2" id="KW-1185">Reference proteome</keyword>
<protein>
    <submittedName>
        <fullName evidence="1">Uncharacterized protein</fullName>
    </submittedName>
</protein>
<proteinExistence type="predicted"/>
<accession>A0A402C501</accession>
<reference evidence="1 2" key="1">
    <citation type="submission" date="2018-11" db="EMBL/GenBank/DDBJ databases">
        <title>Microbial catabolism of amino acid.</title>
        <authorList>
            <person name="Hibi M."/>
            <person name="Ogawa J."/>
        </authorList>
    </citation>
    <scope>NUCLEOTIDE SEQUENCE [LARGE SCALE GENOMIC DNA]</scope>
    <source>
        <strain evidence="1 2">C31-06</strain>
    </source>
</reference>
<comment type="caution">
    <text evidence="1">The sequence shown here is derived from an EMBL/GenBank/DDBJ whole genome shotgun (WGS) entry which is preliminary data.</text>
</comment>
<evidence type="ECO:0000313" key="2">
    <source>
        <dbReference type="Proteomes" id="UP000287519"/>
    </source>
</evidence>
<name>A0A402C501_RHOWR</name>
<organism evidence="1 2">
    <name type="scientific">Rhodococcus wratislaviensis</name>
    <name type="common">Tsukamurella wratislaviensis</name>
    <dbReference type="NCBI Taxonomy" id="44752"/>
    <lineage>
        <taxon>Bacteria</taxon>
        <taxon>Bacillati</taxon>
        <taxon>Actinomycetota</taxon>
        <taxon>Actinomycetes</taxon>
        <taxon>Mycobacteriales</taxon>
        <taxon>Nocardiaceae</taxon>
        <taxon>Rhodococcus</taxon>
    </lineage>
</organism>
<evidence type="ECO:0000313" key="1">
    <source>
        <dbReference type="EMBL" id="GCE38671.1"/>
    </source>
</evidence>
<dbReference type="AlphaFoldDB" id="A0A402C501"/>
<gene>
    <name evidence="1" type="ORF">Rhow_002195</name>
</gene>
<dbReference type="EMBL" id="BHYM01000021">
    <property type="protein sequence ID" value="GCE38671.1"/>
    <property type="molecule type" value="Genomic_DNA"/>
</dbReference>